<name>A0ABT2TWV2_9FIRM</name>
<dbReference type="Pfam" id="PF00356">
    <property type="entry name" value="LacI"/>
    <property type="match status" value="1"/>
</dbReference>
<evidence type="ECO:0000313" key="6">
    <source>
        <dbReference type="EMBL" id="MCU6766714.1"/>
    </source>
</evidence>
<sequence length="347" mass="38836">MTINDIATLAGVSKSTVSRVLNNASNVNEKTRQLVLKVMKENNYVPSCMARALNKNKNNVIGLILPDVDSAFFGAIVHGINDVLKKTDYTILLCCTDNNPQDELHALYALQQQRVSGLFLTTSSSFATPKDAQLITDAVKDIKAPVVLIDRIFPNTSWDGVYSDNFSGAYSAVHTLIECGYRKIGAYISDMKLQIGQERYNGFQLAMSDANIPIDKKYLFLDDFSVSHKDIYDYTCQQIQKNNLPDAIFLSNRIITKGFFKAIFENGIVPGKDIHCIGFDYSDLIDILNIPYSYLERNLNLFGQTSAHLLLSRKNNESPVQRNYTIPATLHIHESLAKQHAKNADII</sequence>
<evidence type="ECO:0000256" key="2">
    <source>
        <dbReference type="ARBA" id="ARBA00023015"/>
    </source>
</evidence>
<evidence type="ECO:0000256" key="3">
    <source>
        <dbReference type="ARBA" id="ARBA00023125"/>
    </source>
</evidence>
<keyword evidence="2" id="KW-0805">Transcription regulation</keyword>
<dbReference type="RefSeq" id="WP_262583145.1">
    <property type="nucleotide sequence ID" value="NZ_JAOQJL010000037.1"/>
</dbReference>
<organism evidence="6 7">
    <name type="scientific">Blautia ammoniilytica</name>
    <dbReference type="NCBI Taxonomy" id="2981782"/>
    <lineage>
        <taxon>Bacteria</taxon>
        <taxon>Bacillati</taxon>
        <taxon>Bacillota</taxon>
        <taxon>Clostridia</taxon>
        <taxon>Lachnospirales</taxon>
        <taxon>Lachnospiraceae</taxon>
        <taxon>Blautia</taxon>
    </lineage>
</organism>
<dbReference type="SMART" id="SM00354">
    <property type="entry name" value="HTH_LACI"/>
    <property type="match status" value="1"/>
</dbReference>
<keyword evidence="3" id="KW-0238">DNA-binding</keyword>
<dbReference type="EMBL" id="JAOQJL010000037">
    <property type="protein sequence ID" value="MCU6766714.1"/>
    <property type="molecule type" value="Genomic_DNA"/>
</dbReference>
<dbReference type="CDD" id="cd01392">
    <property type="entry name" value="HTH_LacI"/>
    <property type="match status" value="1"/>
</dbReference>
<keyword evidence="4" id="KW-0804">Transcription</keyword>
<keyword evidence="7" id="KW-1185">Reference proteome</keyword>
<dbReference type="CDD" id="cd06267">
    <property type="entry name" value="PBP1_LacI_sugar_binding-like"/>
    <property type="match status" value="1"/>
</dbReference>
<dbReference type="Gene3D" id="1.10.260.40">
    <property type="entry name" value="lambda repressor-like DNA-binding domains"/>
    <property type="match status" value="1"/>
</dbReference>
<dbReference type="Proteomes" id="UP001652409">
    <property type="component" value="Unassembled WGS sequence"/>
</dbReference>
<protein>
    <submittedName>
        <fullName evidence="6">LacI family transcriptional regulator</fullName>
    </submittedName>
</protein>
<dbReference type="SUPFAM" id="SSF47413">
    <property type="entry name" value="lambda repressor-like DNA-binding domains"/>
    <property type="match status" value="1"/>
</dbReference>
<dbReference type="InterPro" id="IPR028082">
    <property type="entry name" value="Peripla_BP_I"/>
</dbReference>
<comment type="caution">
    <text evidence="6">The sequence shown here is derived from an EMBL/GenBank/DDBJ whole genome shotgun (WGS) entry which is preliminary data.</text>
</comment>
<dbReference type="PROSITE" id="PS00356">
    <property type="entry name" value="HTH_LACI_1"/>
    <property type="match status" value="1"/>
</dbReference>
<evidence type="ECO:0000259" key="5">
    <source>
        <dbReference type="PROSITE" id="PS50932"/>
    </source>
</evidence>
<dbReference type="InterPro" id="IPR010982">
    <property type="entry name" value="Lambda_DNA-bd_dom_sf"/>
</dbReference>
<feature type="domain" description="HTH lacI-type" evidence="5">
    <location>
        <begin position="1"/>
        <end position="55"/>
    </location>
</feature>
<dbReference type="PANTHER" id="PTHR30146:SF148">
    <property type="entry name" value="HTH-TYPE TRANSCRIPTIONAL REPRESSOR PURR-RELATED"/>
    <property type="match status" value="1"/>
</dbReference>
<dbReference type="InterPro" id="IPR046335">
    <property type="entry name" value="LacI/GalR-like_sensor"/>
</dbReference>
<dbReference type="Pfam" id="PF13377">
    <property type="entry name" value="Peripla_BP_3"/>
    <property type="match status" value="1"/>
</dbReference>
<evidence type="ECO:0000313" key="7">
    <source>
        <dbReference type="Proteomes" id="UP001652409"/>
    </source>
</evidence>
<keyword evidence="1" id="KW-0678">Repressor</keyword>
<reference evidence="6 7" key="1">
    <citation type="journal article" date="2021" name="ISME Commun">
        <title>Automated analysis of genomic sequences facilitates high-throughput and comprehensive description of bacteria.</title>
        <authorList>
            <person name="Hitch T.C.A."/>
        </authorList>
    </citation>
    <scope>NUCLEOTIDE SEQUENCE [LARGE SCALE GENOMIC DNA]</scope>
    <source>
        <strain evidence="6 7">Sanger_23</strain>
    </source>
</reference>
<dbReference type="Gene3D" id="3.40.50.2300">
    <property type="match status" value="2"/>
</dbReference>
<dbReference type="SUPFAM" id="SSF53822">
    <property type="entry name" value="Periplasmic binding protein-like I"/>
    <property type="match status" value="1"/>
</dbReference>
<accession>A0ABT2TWV2</accession>
<proteinExistence type="predicted"/>
<evidence type="ECO:0000256" key="4">
    <source>
        <dbReference type="ARBA" id="ARBA00023163"/>
    </source>
</evidence>
<dbReference type="PROSITE" id="PS50932">
    <property type="entry name" value="HTH_LACI_2"/>
    <property type="match status" value="1"/>
</dbReference>
<evidence type="ECO:0000256" key="1">
    <source>
        <dbReference type="ARBA" id="ARBA00022491"/>
    </source>
</evidence>
<gene>
    <name evidence="6" type="ORF">OCV61_15100</name>
</gene>
<dbReference type="InterPro" id="IPR000843">
    <property type="entry name" value="HTH_LacI"/>
</dbReference>
<dbReference type="PRINTS" id="PR00036">
    <property type="entry name" value="HTHLACI"/>
</dbReference>
<dbReference type="PANTHER" id="PTHR30146">
    <property type="entry name" value="LACI-RELATED TRANSCRIPTIONAL REPRESSOR"/>
    <property type="match status" value="1"/>
</dbReference>